<sequence length="126" mass="14902">MRLALVLTLTLLHTRFLKPIRVFEFVSSDENLYVMVYRSQSYDNIQKQDIYKLNWVPLEKTIEECAFFHSYMRQSGAPIKLESWVAPSSQYWRFVDSDNLGKGRLFVAKDMCCFPHDFLTANILHE</sequence>
<dbReference type="PANTHER" id="PTHR45463:SF8">
    <property type="entry name" value="OS09G0392200 PROTEIN"/>
    <property type="match status" value="1"/>
</dbReference>
<evidence type="ECO:0000313" key="3">
    <source>
        <dbReference type="Proteomes" id="UP001157418"/>
    </source>
</evidence>
<dbReference type="PANTHER" id="PTHR45463">
    <property type="entry name" value="OS09G0392200 PROTEIN"/>
    <property type="match status" value="1"/>
</dbReference>
<dbReference type="Proteomes" id="UP001157418">
    <property type="component" value="Unassembled WGS sequence"/>
</dbReference>
<proteinExistence type="predicted"/>
<evidence type="ECO:0000313" key="2">
    <source>
        <dbReference type="EMBL" id="CAH1416159.1"/>
    </source>
</evidence>
<comment type="caution">
    <text evidence="2">The sequence shown here is derived from an EMBL/GenBank/DDBJ whole genome shotgun (WGS) entry which is preliminary data.</text>
</comment>
<dbReference type="AlphaFoldDB" id="A0AAU9LRT2"/>
<reference evidence="2 3" key="1">
    <citation type="submission" date="2022-01" db="EMBL/GenBank/DDBJ databases">
        <authorList>
            <person name="Xiong W."/>
            <person name="Schranz E."/>
        </authorList>
    </citation>
    <scope>NUCLEOTIDE SEQUENCE [LARGE SCALE GENOMIC DNA]</scope>
</reference>
<protein>
    <submittedName>
        <fullName evidence="2">Uncharacterized protein</fullName>
    </submittedName>
</protein>
<name>A0AAU9LRT2_9ASTR</name>
<evidence type="ECO:0000256" key="1">
    <source>
        <dbReference type="SAM" id="SignalP"/>
    </source>
</evidence>
<keyword evidence="1" id="KW-0732">Signal</keyword>
<keyword evidence="3" id="KW-1185">Reference proteome</keyword>
<feature type="signal peptide" evidence="1">
    <location>
        <begin position="1"/>
        <end position="19"/>
    </location>
</feature>
<organism evidence="2 3">
    <name type="scientific">Lactuca virosa</name>
    <dbReference type="NCBI Taxonomy" id="75947"/>
    <lineage>
        <taxon>Eukaryota</taxon>
        <taxon>Viridiplantae</taxon>
        <taxon>Streptophyta</taxon>
        <taxon>Embryophyta</taxon>
        <taxon>Tracheophyta</taxon>
        <taxon>Spermatophyta</taxon>
        <taxon>Magnoliopsida</taxon>
        <taxon>eudicotyledons</taxon>
        <taxon>Gunneridae</taxon>
        <taxon>Pentapetalae</taxon>
        <taxon>asterids</taxon>
        <taxon>campanulids</taxon>
        <taxon>Asterales</taxon>
        <taxon>Asteraceae</taxon>
        <taxon>Cichorioideae</taxon>
        <taxon>Cichorieae</taxon>
        <taxon>Lactucinae</taxon>
        <taxon>Lactuca</taxon>
    </lineage>
</organism>
<dbReference type="EMBL" id="CAKMRJ010000002">
    <property type="protein sequence ID" value="CAH1416159.1"/>
    <property type="molecule type" value="Genomic_DNA"/>
</dbReference>
<feature type="chain" id="PRO_5043706584" evidence="1">
    <location>
        <begin position="20"/>
        <end position="126"/>
    </location>
</feature>
<accession>A0AAU9LRT2</accession>
<gene>
    <name evidence="2" type="ORF">LVIROSA_LOCUS3944</name>
</gene>